<dbReference type="Gene3D" id="3.40.50.1980">
    <property type="entry name" value="Nitrogenase molybdenum iron protein domain"/>
    <property type="match status" value="2"/>
</dbReference>
<dbReference type="GO" id="GO:0030001">
    <property type="term" value="P:metal ion transport"/>
    <property type="evidence" value="ECO:0007669"/>
    <property type="project" value="InterPro"/>
</dbReference>
<keyword evidence="3 4" id="KW-0732">Signal</keyword>
<dbReference type="Pfam" id="PF01297">
    <property type="entry name" value="ZnuA"/>
    <property type="match status" value="1"/>
</dbReference>
<dbReference type="Proteomes" id="UP001058072">
    <property type="component" value="Chromosome"/>
</dbReference>
<evidence type="ECO:0000256" key="3">
    <source>
        <dbReference type="ARBA" id="ARBA00022729"/>
    </source>
</evidence>
<feature type="chain" id="PRO_5040220450" evidence="4">
    <location>
        <begin position="21"/>
        <end position="328"/>
    </location>
</feature>
<dbReference type="PANTHER" id="PTHR42953:SF3">
    <property type="entry name" value="HIGH-AFFINITY ZINC UPTAKE SYSTEM PROTEIN ZNUA"/>
    <property type="match status" value="1"/>
</dbReference>
<dbReference type="RefSeq" id="WP_212725182.1">
    <property type="nucleotide sequence ID" value="NZ_CP071250.1"/>
</dbReference>
<keyword evidence="2" id="KW-0813">Transport</keyword>
<sequence>MMKKYLIFLLCIITLGCTHTTNENKTTSILKVATTIYPLTYFTQQIGGQYVNTTQLVQDEADIHNYKLTVNALNNAQKSDLVLYIDPTLEPYTLDLTSIIDEQHIPSINMLAEVKKQTAPEIGQGQTLISGTLTVEESSGQSPTFPKHKDGRSEQTLSKAYNHLWLHPSYAIIMCEIIKNELTAFRPEYEAIFQANYNQLKEKLLTLNQAFQSLSDAPNKYFITTHDAFSTWQSYGLIQIPLLDYYENELPQQELQQLINASLTLNLYYLFQEPNIHSSVIEQIQNSLNLESIPLYTLATLTEEQIQNGDDYFTIMYENINHLKRELY</sequence>
<dbReference type="InterPro" id="IPR006127">
    <property type="entry name" value="ZnuA-like"/>
</dbReference>
<name>A0A9Q9FIT9_9FIRM</name>
<proteinExistence type="inferred from homology"/>
<reference evidence="5" key="1">
    <citation type="submission" date="2021-03" db="EMBL/GenBank/DDBJ databases">
        <title>Comparative Genomics and Metabolomics in the genus Turicibacter.</title>
        <authorList>
            <person name="Maki J."/>
            <person name="Looft T."/>
        </authorList>
    </citation>
    <scope>NUCLEOTIDE SEQUENCE</scope>
    <source>
        <strain evidence="5">ISU324</strain>
    </source>
</reference>
<accession>A0A9Q9FIT9</accession>
<organism evidence="5 6">
    <name type="scientific">Turicibacter bilis</name>
    <dbReference type="NCBI Taxonomy" id="2735723"/>
    <lineage>
        <taxon>Bacteria</taxon>
        <taxon>Bacillati</taxon>
        <taxon>Bacillota</taxon>
        <taxon>Erysipelotrichia</taxon>
        <taxon>Erysipelotrichales</taxon>
        <taxon>Turicibacteraceae</taxon>
        <taxon>Turicibacter</taxon>
    </lineage>
</organism>
<evidence type="ECO:0000256" key="1">
    <source>
        <dbReference type="ARBA" id="ARBA00011028"/>
    </source>
</evidence>
<feature type="signal peptide" evidence="4">
    <location>
        <begin position="1"/>
        <end position="20"/>
    </location>
</feature>
<dbReference type="SUPFAM" id="SSF53807">
    <property type="entry name" value="Helical backbone' metal receptor"/>
    <property type="match status" value="1"/>
</dbReference>
<gene>
    <name evidence="5" type="ORF">J0J70_00430</name>
</gene>
<comment type="similarity">
    <text evidence="1">Belongs to the bacterial solute-binding protein 9 family.</text>
</comment>
<dbReference type="EMBL" id="CP071250">
    <property type="protein sequence ID" value="UUF08549.1"/>
    <property type="molecule type" value="Genomic_DNA"/>
</dbReference>
<dbReference type="InterPro" id="IPR050492">
    <property type="entry name" value="Bact_metal-bind_prot9"/>
</dbReference>
<evidence type="ECO:0000313" key="6">
    <source>
        <dbReference type="Proteomes" id="UP001058072"/>
    </source>
</evidence>
<dbReference type="GO" id="GO:0046872">
    <property type="term" value="F:metal ion binding"/>
    <property type="evidence" value="ECO:0007669"/>
    <property type="project" value="InterPro"/>
</dbReference>
<evidence type="ECO:0000313" key="5">
    <source>
        <dbReference type="EMBL" id="UUF08549.1"/>
    </source>
</evidence>
<evidence type="ECO:0000256" key="2">
    <source>
        <dbReference type="ARBA" id="ARBA00022448"/>
    </source>
</evidence>
<dbReference type="AlphaFoldDB" id="A0A9Q9FIT9"/>
<dbReference type="PROSITE" id="PS51257">
    <property type="entry name" value="PROKAR_LIPOPROTEIN"/>
    <property type="match status" value="1"/>
</dbReference>
<evidence type="ECO:0000256" key="4">
    <source>
        <dbReference type="SAM" id="SignalP"/>
    </source>
</evidence>
<protein>
    <submittedName>
        <fullName evidence="5">Zinc ABC transporter substrate-binding protein</fullName>
    </submittedName>
</protein>
<dbReference type="PANTHER" id="PTHR42953">
    <property type="entry name" value="HIGH-AFFINITY ZINC UPTAKE SYSTEM PROTEIN ZNUA-RELATED"/>
    <property type="match status" value="1"/>
</dbReference>